<evidence type="ECO:0000256" key="1">
    <source>
        <dbReference type="SAM" id="Phobius"/>
    </source>
</evidence>
<keyword evidence="1" id="KW-0472">Membrane</keyword>
<organism evidence="2 3">
    <name type="scientific">Butyrivibrio proteoclasticus</name>
    <dbReference type="NCBI Taxonomy" id="43305"/>
    <lineage>
        <taxon>Bacteria</taxon>
        <taxon>Bacillati</taxon>
        <taxon>Bacillota</taxon>
        <taxon>Clostridia</taxon>
        <taxon>Lachnospirales</taxon>
        <taxon>Lachnospiraceae</taxon>
        <taxon>Butyrivibrio</taxon>
    </lineage>
</organism>
<feature type="transmembrane region" description="Helical" evidence="1">
    <location>
        <begin position="53"/>
        <end position="72"/>
    </location>
</feature>
<keyword evidence="1" id="KW-1133">Transmembrane helix</keyword>
<dbReference type="Proteomes" id="UP000182624">
    <property type="component" value="Unassembled WGS sequence"/>
</dbReference>
<reference evidence="3" key="1">
    <citation type="submission" date="2016-10" db="EMBL/GenBank/DDBJ databases">
        <authorList>
            <person name="Varghese N."/>
            <person name="Submissions S."/>
        </authorList>
    </citation>
    <scope>NUCLEOTIDE SEQUENCE [LARGE SCALE GENOMIC DNA]</scope>
    <source>
        <strain evidence="3">P18</strain>
    </source>
</reference>
<dbReference type="RefSeq" id="WP_074890598.1">
    <property type="nucleotide sequence ID" value="NZ_FOXO01000027.1"/>
</dbReference>
<sequence>MDTVIAVDLLSFAIAFVALLFFIKLPEIKDGTSKDENVIKLAKEGLKFLKETPLILTVILFMAGVNLTASAFDAVLPALVIPQKGNNVYGIEK</sequence>
<keyword evidence="1" id="KW-0812">Transmembrane</keyword>
<dbReference type="EMBL" id="FOXO01000027">
    <property type="protein sequence ID" value="SFQ25650.1"/>
    <property type="molecule type" value="Genomic_DNA"/>
</dbReference>
<proteinExistence type="predicted"/>
<accession>A0A1I5X169</accession>
<gene>
    <name evidence="2" type="ORF">SAMN04487928_12725</name>
</gene>
<keyword evidence="3" id="KW-1185">Reference proteome</keyword>
<protein>
    <submittedName>
        <fullName evidence="2">Uncharacterized protein</fullName>
    </submittedName>
</protein>
<evidence type="ECO:0000313" key="2">
    <source>
        <dbReference type="EMBL" id="SFQ25650.1"/>
    </source>
</evidence>
<dbReference type="OrthoDB" id="9763297at2"/>
<name>A0A1I5X169_9FIRM</name>
<feature type="transmembrane region" description="Helical" evidence="1">
    <location>
        <begin position="6"/>
        <end position="25"/>
    </location>
</feature>
<dbReference type="AlphaFoldDB" id="A0A1I5X169"/>
<evidence type="ECO:0000313" key="3">
    <source>
        <dbReference type="Proteomes" id="UP000182624"/>
    </source>
</evidence>